<evidence type="ECO:0000313" key="3">
    <source>
        <dbReference type="Proteomes" id="UP000432350"/>
    </source>
</evidence>
<dbReference type="EMBL" id="CABWMV010000028">
    <property type="protein sequence ID" value="VXD08142.1"/>
    <property type="molecule type" value="Genomic_DNA"/>
</dbReference>
<dbReference type="PIRSF" id="PIRSF000709">
    <property type="entry name" value="6PFK_2-Ptase"/>
    <property type="match status" value="1"/>
</dbReference>
<dbReference type="InterPro" id="IPR051695">
    <property type="entry name" value="Phosphoglycerate_Mutase"/>
</dbReference>
<sequence length="231" mass="26523">MIKLIKRKAITHYLLSIHNSYRTLKKTFYFIRHGQTDLNLRGIVQGRGVNSPLNKMGIAQAQAFFDHYSTVPFDKIYTSTLLRTHQTVQGFIDLDLPWEQLVGLDEISWGVYEGKEQTPELLAGFEKLVAAWRNGELDVSIENGESPHELMARQQVALDHMLAQTDEKNILVCMHGRALRIMLCLMTGVDARYMDDFPHTNTALYKLLYDNGQFEIVDHYNTAHLEALINE</sequence>
<reference evidence="2 3" key="1">
    <citation type="submission" date="2019-10" db="EMBL/GenBank/DDBJ databases">
        <authorList>
            <person name="Karimi E."/>
        </authorList>
    </citation>
    <scope>NUCLEOTIDE SEQUENCE [LARGE SCALE GENOMIC DNA]</scope>
    <source>
        <strain evidence="2">Sphingobacterium sp. 8BC</strain>
    </source>
</reference>
<dbReference type="Pfam" id="PF00300">
    <property type="entry name" value="His_Phos_1"/>
    <property type="match status" value="1"/>
</dbReference>
<dbReference type="Proteomes" id="UP000432350">
    <property type="component" value="Unassembled WGS sequence"/>
</dbReference>
<evidence type="ECO:0000256" key="1">
    <source>
        <dbReference type="ARBA" id="ARBA00022801"/>
    </source>
</evidence>
<dbReference type="GO" id="GO:0045820">
    <property type="term" value="P:negative regulation of glycolytic process"/>
    <property type="evidence" value="ECO:0007669"/>
    <property type="project" value="TreeGrafter"/>
</dbReference>
<organism evidence="2 3">
    <name type="scientific">Sphingobacterium multivorum</name>
    <dbReference type="NCBI Taxonomy" id="28454"/>
    <lineage>
        <taxon>Bacteria</taxon>
        <taxon>Pseudomonadati</taxon>
        <taxon>Bacteroidota</taxon>
        <taxon>Sphingobacteriia</taxon>
        <taxon>Sphingobacteriales</taxon>
        <taxon>Sphingobacteriaceae</taxon>
        <taxon>Sphingobacterium</taxon>
    </lineage>
</organism>
<dbReference type="GO" id="GO:0004331">
    <property type="term" value="F:fructose-2,6-bisphosphate 2-phosphatase activity"/>
    <property type="evidence" value="ECO:0007669"/>
    <property type="project" value="TreeGrafter"/>
</dbReference>
<gene>
    <name evidence="2" type="ORF">SPHINGO8BC_90305</name>
</gene>
<dbReference type="PANTHER" id="PTHR46517:SF1">
    <property type="entry name" value="FRUCTOSE-2,6-BISPHOSPHATASE TIGAR"/>
    <property type="match status" value="1"/>
</dbReference>
<dbReference type="PANTHER" id="PTHR46517">
    <property type="entry name" value="FRUCTOSE-2,6-BISPHOSPHATASE TIGAR"/>
    <property type="match status" value="1"/>
</dbReference>
<dbReference type="AlphaFoldDB" id="A0A654DSF3"/>
<accession>A0A654DSF3</accession>
<dbReference type="GO" id="GO:0005829">
    <property type="term" value="C:cytosol"/>
    <property type="evidence" value="ECO:0007669"/>
    <property type="project" value="TreeGrafter"/>
</dbReference>
<dbReference type="InterPro" id="IPR013078">
    <property type="entry name" value="His_Pase_superF_clade-1"/>
</dbReference>
<name>A0A654DSF3_SPHMU</name>
<dbReference type="Gene3D" id="3.40.50.1240">
    <property type="entry name" value="Phosphoglycerate mutase-like"/>
    <property type="match status" value="1"/>
</dbReference>
<evidence type="ECO:0000313" key="2">
    <source>
        <dbReference type="EMBL" id="VXD08142.1"/>
    </source>
</evidence>
<proteinExistence type="predicted"/>
<dbReference type="InterPro" id="IPR029033">
    <property type="entry name" value="His_PPase_superfam"/>
</dbReference>
<keyword evidence="1" id="KW-0378">Hydrolase</keyword>
<dbReference type="SUPFAM" id="SSF53254">
    <property type="entry name" value="Phosphoglycerate mutase-like"/>
    <property type="match status" value="1"/>
</dbReference>
<protein>
    <submittedName>
        <fullName evidence="2">Histidine phosphatase family protein</fullName>
    </submittedName>
</protein>
<dbReference type="SMART" id="SM00855">
    <property type="entry name" value="PGAM"/>
    <property type="match status" value="1"/>
</dbReference>
<dbReference type="GO" id="GO:0043456">
    <property type="term" value="P:regulation of pentose-phosphate shunt"/>
    <property type="evidence" value="ECO:0007669"/>
    <property type="project" value="TreeGrafter"/>
</dbReference>
<dbReference type="CDD" id="cd07067">
    <property type="entry name" value="HP_PGM_like"/>
    <property type="match status" value="1"/>
</dbReference>